<dbReference type="InterPro" id="IPR016024">
    <property type="entry name" value="ARM-type_fold"/>
</dbReference>
<dbReference type="Pfam" id="PF23579">
    <property type="entry name" value="ARM_TBCD"/>
    <property type="match status" value="1"/>
</dbReference>
<dbReference type="EMBL" id="WIGN01000006">
    <property type="protein sequence ID" value="KAF6820194.1"/>
    <property type="molecule type" value="Genomic_DNA"/>
</dbReference>
<dbReference type="PANTHER" id="PTHR12658:SF0">
    <property type="entry name" value="TUBULIN-SPECIFIC CHAPERONE D"/>
    <property type="match status" value="1"/>
</dbReference>
<evidence type="ECO:0000259" key="3">
    <source>
        <dbReference type="Pfam" id="PF12612"/>
    </source>
</evidence>
<keyword evidence="1" id="KW-0143">Chaperone</keyword>
<gene>
    <name evidence="5" type="ORF">CSOJ01_00897</name>
</gene>
<feature type="region of interest" description="Disordered" evidence="2">
    <location>
        <begin position="977"/>
        <end position="997"/>
    </location>
</feature>
<feature type="region of interest" description="Disordered" evidence="2">
    <location>
        <begin position="152"/>
        <end position="172"/>
    </location>
</feature>
<organism evidence="5 6">
    <name type="scientific">Colletotrichum sojae</name>
    <dbReference type="NCBI Taxonomy" id="2175907"/>
    <lineage>
        <taxon>Eukaryota</taxon>
        <taxon>Fungi</taxon>
        <taxon>Dikarya</taxon>
        <taxon>Ascomycota</taxon>
        <taxon>Pezizomycotina</taxon>
        <taxon>Sordariomycetes</taxon>
        <taxon>Hypocreomycetidae</taxon>
        <taxon>Glomerellales</taxon>
        <taxon>Glomerellaceae</taxon>
        <taxon>Colletotrichum</taxon>
        <taxon>Colletotrichum orchidearum species complex</taxon>
    </lineage>
</organism>
<dbReference type="Pfam" id="PF12612">
    <property type="entry name" value="TFCD_C"/>
    <property type="match status" value="1"/>
</dbReference>
<dbReference type="InterPro" id="IPR033162">
    <property type="entry name" value="TBCD"/>
</dbReference>
<accession>A0A8H6JVK6</accession>
<dbReference type="GO" id="GO:0007021">
    <property type="term" value="P:tubulin complex assembly"/>
    <property type="evidence" value="ECO:0007669"/>
    <property type="project" value="InterPro"/>
</dbReference>
<reference evidence="5 6" key="1">
    <citation type="journal article" date="2020" name="Phytopathology">
        <title>Genome Sequence Resources of Colletotrichum truncatum, C. plurivorum, C. musicola, and C. sojae: Four Species Pathogenic to Soybean (Glycine max).</title>
        <authorList>
            <person name="Rogerio F."/>
            <person name="Boufleur T.R."/>
            <person name="Ciampi-Guillardi M."/>
            <person name="Sukno S.A."/>
            <person name="Thon M.R."/>
            <person name="Massola Junior N.S."/>
            <person name="Baroncelli R."/>
        </authorList>
    </citation>
    <scope>NUCLEOTIDE SEQUENCE [LARGE SCALE GENOMIC DNA]</scope>
    <source>
        <strain evidence="5 6">LFN0009</strain>
    </source>
</reference>
<dbReference type="GO" id="GO:0000226">
    <property type="term" value="P:microtubule cytoskeleton organization"/>
    <property type="evidence" value="ECO:0007669"/>
    <property type="project" value="TreeGrafter"/>
</dbReference>
<name>A0A8H6JVK6_9PEZI</name>
<evidence type="ECO:0000313" key="6">
    <source>
        <dbReference type="Proteomes" id="UP000652219"/>
    </source>
</evidence>
<dbReference type="InterPro" id="IPR022577">
    <property type="entry name" value="TBCD_C"/>
</dbReference>
<evidence type="ECO:0000256" key="1">
    <source>
        <dbReference type="ARBA" id="ARBA00023186"/>
    </source>
</evidence>
<proteinExistence type="predicted"/>
<dbReference type="GO" id="GO:0007023">
    <property type="term" value="P:post-chaperonin tubulin folding pathway"/>
    <property type="evidence" value="ECO:0007669"/>
    <property type="project" value="InterPro"/>
</dbReference>
<evidence type="ECO:0000313" key="5">
    <source>
        <dbReference type="EMBL" id="KAF6820194.1"/>
    </source>
</evidence>
<evidence type="ECO:0000256" key="2">
    <source>
        <dbReference type="SAM" id="MobiDB-lite"/>
    </source>
</evidence>
<sequence>MDAHEDDSDVKLQKISTDLIADFSRSLPVFLRKPDGQTLRSRVRTSETQRLTSNLLDPFQELPQLLDPHLPTWLPLLASTYLAHLNTRTRNRPRQQLSTRSQLLEPLSLAISKLIYTFTKIRGEKVIVRFLNVESRHIEPLLSDLEAAERSNSPAAARPSLKPLSPQSPQSNGQQWSWEERYLVLLWLSHLLLAPFDLSTISSAAADEQLTLPAIPNFTWPESNLPGITVRILPVAIKYLASPGKERDGARALLVRIAMRRDMQSLGVLTALVRWSLASLTPSPDTPPEPPYFYIGVLSFLAGVLRSSINTSDMDAYLSPIFRAAHAVASSDVPETPVSAAIRAVAVARKMLIKVIRSVTVLLLRKSPPDPDSTELIETSIGYFLECLADNDTPVRLAASKALSIVTLKLDPDMASQVVDAVLDSLNRNVLWVREPGSGSATTTRDLAAVDPLEWHGLMLTLAHLLYRRSPPASQLPDIVHGLLLGLSFEQRSTSGGSVGTNVRDAACFGIWALARRYTTSELLEVPTAAVAAARTHGEGASVLQVLATELAVTASLDSAGNIRRGASAALQELIGRHPDTVEKGIWVVQTVDYHAVALRSRAIHEVALNAAKLSPRYGAALLDGLLGWRGIGDADAGSRRVAGASFGTLTLEMSRRGGASCDVAQFAASIDEILARLRALQTRQVDERHGLLLCFAAVLDKFPELLADGPNEDVTSLLQHVIRELGTIFTDFQSTTYRRPELVAEASSRLVTSSLPVLQAATYPENEKMAVQPGYAVVSTDNTSDLIKIVTAVDALADIPEDVAKLVATFGPVVSAGLARPEKEAVAASSEAALIHLTFSRAAERSRVIRDWAAAVRQRPTSRTANDTGVLCALTMAYPITTTTTSGGAEEKDVVRDTILARWAGDADIDTRVAILQSLSQSVVLRDRPLSFLDLLAEGLNDYTTNARGDVGSHVRLEALRATKSLWRLAFAPRSEGDPEAANPLPPPASVSNGAEEEEEWLPAAVSKLFLRILRLSAEKLDRVRTEAHAVLALTLDASFAPAFTKLTFSSREYFHTLLNLYSADEGSSDRLHPMISSSARADGGAWMSELLAGYVTSADTGNEDLVIASRAALADFCAGSAANLTAVCVALVGNLKSKQGNDRVLVPTLEIVAFLSHVGHLQKCREVDLRQLCLQVQKAGYKTGNVRKLEACIKVYGCVASFDDDDGLAGELQNRRREGVAEARKRLGALMYHPWPRVRSQVVDELWKLFVQEGGAGGAGGAAESLKSVDWSKAEKSSIKRVVEQLGLSQAA</sequence>
<feature type="compositionally biased region" description="Low complexity" evidence="2">
    <location>
        <begin position="159"/>
        <end position="171"/>
    </location>
</feature>
<protein>
    <submittedName>
        <fullName evidence="5">Beta-tubulin cofactor d</fullName>
    </submittedName>
</protein>
<dbReference type="GO" id="GO:0005096">
    <property type="term" value="F:GTPase activator activity"/>
    <property type="evidence" value="ECO:0007669"/>
    <property type="project" value="InterPro"/>
</dbReference>
<dbReference type="Gene3D" id="1.25.10.10">
    <property type="entry name" value="Leucine-rich Repeat Variant"/>
    <property type="match status" value="1"/>
</dbReference>
<dbReference type="InterPro" id="IPR011989">
    <property type="entry name" value="ARM-like"/>
</dbReference>
<dbReference type="GO" id="GO:0048487">
    <property type="term" value="F:beta-tubulin binding"/>
    <property type="evidence" value="ECO:0007669"/>
    <property type="project" value="InterPro"/>
</dbReference>
<dbReference type="Pfam" id="PF25767">
    <property type="entry name" value="ARM_TBCD_2nd"/>
    <property type="match status" value="1"/>
</dbReference>
<dbReference type="Proteomes" id="UP000652219">
    <property type="component" value="Unassembled WGS sequence"/>
</dbReference>
<feature type="domain" description="Tubulin-folding cofactor D C-terminal" evidence="3">
    <location>
        <begin position="1010"/>
        <end position="1190"/>
    </location>
</feature>
<keyword evidence="6" id="KW-1185">Reference proteome</keyword>
<dbReference type="PANTHER" id="PTHR12658">
    <property type="entry name" value="BETA-TUBULIN COFACTOR D"/>
    <property type="match status" value="1"/>
</dbReference>
<evidence type="ECO:0000259" key="4">
    <source>
        <dbReference type="Pfam" id="PF25767"/>
    </source>
</evidence>
<feature type="domain" description="Tubulin-folding cofactor D ARM repeats" evidence="4">
    <location>
        <begin position="372"/>
        <end position="586"/>
    </location>
</feature>
<comment type="caution">
    <text evidence="5">The sequence shown here is derived from an EMBL/GenBank/DDBJ whole genome shotgun (WGS) entry which is preliminary data.</text>
</comment>
<dbReference type="SUPFAM" id="SSF48371">
    <property type="entry name" value="ARM repeat"/>
    <property type="match status" value="1"/>
</dbReference>
<dbReference type="InterPro" id="IPR058033">
    <property type="entry name" value="ARM_TBCD_2nd"/>
</dbReference>